<accession>A0AA97ANS7</accession>
<name>A0AA97ANS7_LEPBY</name>
<dbReference type="AlphaFoldDB" id="A0AA97ANS7"/>
<evidence type="ECO:0000313" key="1">
    <source>
        <dbReference type="EMBL" id="WNZ45172.1"/>
    </source>
</evidence>
<protein>
    <submittedName>
        <fullName evidence="1">Uncharacterized protein</fullName>
    </submittedName>
</protein>
<reference evidence="1" key="1">
    <citation type="journal article" date="2023" name="Plants (Basel)">
        <title>Genomic Analysis of Leptolyngbya boryana CZ1 Reveals Efficient Carbon Fixation Modules.</title>
        <authorList>
            <person name="Bai X."/>
            <person name="Wang H."/>
            <person name="Cheng W."/>
            <person name="Wang J."/>
            <person name="Ma M."/>
            <person name="Hu H."/>
            <person name="Song Z."/>
            <person name="Ma H."/>
            <person name="Fan Y."/>
            <person name="Du C."/>
            <person name="Xu J."/>
        </authorList>
    </citation>
    <scope>NUCLEOTIDE SEQUENCE</scope>
    <source>
        <strain evidence="1">CZ1</strain>
    </source>
</reference>
<proteinExistence type="predicted"/>
<organism evidence="1">
    <name type="scientific">Leptolyngbya boryana CZ1</name>
    <dbReference type="NCBI Taxonomy" id="3060204"/>
    <lineage>
        <taxon>Bacteria</taxon>
        <taxon>Bacillati</taxon>
        <taxon>Cyanobacteriota</taxon>
        <taxon>Cyanophyceae</taxon>
        <taxon>Leptolyngbyales</taxon>
        <taxon>Leptolyngbyaceae</taxon>
        <taxon>Leptolyngbya group</taxon>
        <taxon>Leptolyngbya</taxon>
    </lineage>
</organism>
<gene>
    <name evidence="1" type="ORF">Q2T42_25630</name>
</gene>
<dbReference type="EMBL" id="CP130144">
    <property type="protein sequence ID" value="WNZ45172.1"/>
    <property type="molecule type" value="Genomic_DNA"/>
</dbReference>
<dbReference type="RefSeq" id="WP_316426905.1">
    <property type="nucleotide sequence ID" value="NZ_CP130144.1"/>
</dbReference>
<sequence length="280" mass="31645">MLEFMESDIQEIESRTALYRNGQDNFQPKFTIFEEAPDTIGTLQKREGGKDLVHSWVTKQTTVARKVKSRLCIISVRLSGAEIGVSAEARNDATVIFPGKKGIAKAMSDDRIFKLGAKQNTELREQLQNALQGLDHPALIYSDGQWFPASVPELDNGGNPQGIKSSPLEQVQRLEKMFSLDCDSEPDRSELIEDTEPGWMSVVKMLKSTHSEVFDEVCKEILRIASVSNNPITAREIHQNSRDAQKFSTDDIRILFLLLEYWGKGKTSEKGQYLKFRLFT</sequence>
<reference evidence="1" key="2">
    <citation type="submission" date="2023-07" db="EMBL/GenBank/DDBJ databases">
        <authorList>
            <person name="Bai X.-H."/>
            <person name="Wang H.-H."/>
            <person name="Wang J."/>
            <person name="Ma M.-Y."/>
            <person name="Hu H.-H."/>
            <person name="Song Z.-L."/>
            <person name="Ma H.-G."/>
            <person name="Fan Y."/>
            <person name="Du C.-Y."/>
            <person name="Xu J.-C."/>
        </authorList>
    </citation>
    <scope>NUCLEOTIDE SEQUENCE</scope>
    <source>
        <strain evidence="1">CZ1</strain>
    </source>
</reference>